<dbReference type="EC" id="2.7.1.158" evidence="1 6"/>
<evidence type="ECO:0000313" key="9">
    <source>
        <dbReference type="Proteomes" id="UP000002296"/>
    </source>
</evidence>
<keyword evidence="2 6" id="KW-0808">Transferase</keyword>
<keyword evidence="4 6" id="KW-0418">Kinase</keyword>
<dbReference type="GO" id="GO:0005524">
    <property type="term" value="F:ATP binding"/>
    <property type="evidence" value="ECO:0007669"/>
    <property type="project" value="UniProtKB-KW"/>
</dbReference>
<comment type="function">
    <text evidence="6">Phosphorylates Ins(1,3,4,5,6)P5 at position 2 to form Ins(1,2,3,4,5,6)P6 (InsP6 or phytate).</text>
</comment>
<sequence>MLGMVFCLFLSVRVWRWLARGCTVTRMLRTCYLFIFSYVCFYLLIFLLFFFFFFLLKKMRLLGMGCSSAVFSLLDNEESGGEGKTKEGETIALIIEQIFESGRNLLHGLIGCVALRLSRAMTFACSTCDQALADFIGFRHEILLTDELRKCCAATVSLSLQEHCKGAGHAHIIPNFAINPAVLIGNGRGSRWLVVEIKPKGVWRPPRVVGILVDGVEYYIHPVKLYQCRFSLMQLLKYERRGTGVASPSDSSTAYCPNMLLIGDQPSIKKGIRHLIRYPANNFRLFSTENSSGEISDADLDDLSTALHESGILKVLENLQLCGCGSHSDWEVLDIELLYRWSSARETSDVQWIVRESDASSSSSLKVECACQSGIIERWTDEGRIKEIGTRFIAPPMGLKECINRFYASTTAKDVSVLVSLLNGNTMDAATASSAVGGPTGSRPRLELTQWKSLYGGVFVDFGFPNASICRVGAVDVDAKVHKSLSHYFILDKNVLAAWERWKSTRILSLR</sequence>
<evidence type="ECO:0000256" key="7">
    <source>
        <dbReference type="SAM" id="Phobius"/>
    </source>
</evidence>
<dbReference type="SMR" id="Q4DED7"/>
<dbReference type="STRING" id="353153.Q4DED7"/>
<evidence type="ECO:0000256" key="6">
    <source>
        <dbReference type="RuleBase" id="RU364126"/>
    </source>
</evidence>
<reference evidence="8 9" key="1">
    <citation type="journal article" date="2005" name="Science">
        <title>The genome sequence of Trypanosoma cruzi, etiologic agent of Chagas disease.</title>
        <authorList>
            <person name="El-Sayed N.M."/>
            <person name="Myler P.J."/>
            <person name="Bartholomeu D.C."/>
            <person name="Nilsson D."/>
            <person name="Aggarwal G."/>
            <person name="Tran A.N."/>
            <person name="Ghedin E."/>
            <person name="Worthey E.A."/>
            <person name="Delcher A.L."/>
            <person name="Blandin G."/>
            <person name="Westenberger S.J."/>
            <person name="Caler E."/>
            <person name="Cerqueira G.C."/>
            <person name="Branche C."/>
            <person name="Haas B."/>
            <person name="Anupama A."/>
            <person name="Arner E."/>
            <person name="Aslund L."/>
            <person name="Attipoe P."/>
            <person name="Bontempi E."/>
            <person name="Bringaud F."/>
            <person name="Burton P."/>
            <person name="Cadag E."/>
            <person name="Campbell D.A."/>
            <person name="Carrington M."/>
            <person name="Crabtree J."/>
            <person name="Darban H."/>
            <person name="da Silveira J.F."/>
            <person name="de Jong P."/>
            <person name="Edwards K."/>
            <person name="Englund P.T."/>
            <person name="Fazelina G."/>
            <person name="Feldblyum T."/>
            <person name="Ferella M."/>
            <person name="Frasch A.C."/>
            <person name="Gull K."/>
            <person name="Horn D."/>
            <person name="Hou L."/>
            <person name="Huang Y."/>
            <person name="Kindlund E."/>
            <person name="Klingbeil M."/>
            <person name="Kluge S."/>
            <person name="Koo H."/>
            <person name="Lacerda D."/>
            <person name="Levin M.J."/>
            <person name="Lorenzi H."/>
            <person name="Louie T."/>
            <person name="Machado C.R."/>
            <person name="McCulloch R."/>
            <person name="McKenna A."/>
            <person name="Mizuno Y."/>
            <person name="Mottram J.C."/>
            <person name="Nelson S."/>
            <person name="Ochaya S."/>
            <person name="Osoegawa K."/>
            <person name="Pai G."/>
            <person name="Parsons M."/>
            <person name="Pentony M."/>
            <person name="Pettersson U."/>
            <person name="Pop M."/>
            <person name="Ramirez J.L."/>
            <person name="Rinta J."/>
            <person name="Robertson L."/>
            <person name="Salzberg S.L."/>
            <person name="Sanchez D.O."/>
            <person name="Seyler A."/>
            <person name="Sharma R."/>
            <person name="Shetty J."/>
            <person name="Simpson A.J."/>
            <person name="Sisk E."/>
            <person name="Tammi M.T."/>
            <person name="Tarleton R."/>
            <person name="Teixeira S."/>
            <person name="Van Aken S."/>
            <person name="Vogt C."/>
            <person name="Ward P.N."/>
            <person name="Wickstead B."/>
            <person name="Wortman J."/>
            <person name="White O."/>
            <person name="Fraser C.M."/>
            <person name="Stuart K.D."/>
            <person name="Andersson B."/>
        </authorList>
    </citation>
    <scope>NUCLEOTIDE SEQUENCE [LARGE SCALE GENOMIC DNA]</scope>
    <source>
        <strain evidence="8 9">CL Brener</strain>
    </source>
</reference>
<dbReference type="RefSeq" id="XP_812743.1">
    <property type="nucleotide sequence ID" value="XM_807650.1"/>
</dbReference>
<dbReference type="Pfam" id="PF06090">
    <property type="entry name" value="Ins_P5_2-kin"/>
    <property type="match status" value="1"/>
</dbReference>
<dbReference type="AlphaFoldDB" id="Q4DED7"/>
<dbReference type="PANTHER" id="PTHR14456:SF2">
    <property type="entry name" value="INOSITOL-PENTAKISPHOSPHATE 2-KINASE"/>
    <property type="match status" value="1"/>
</dbReference>
<evidence type="ECO:0000256" key="1">
    <source>
        <dbReference type="ARBA" id="ARBA00012023"/>
    </source>
</evidence>
<gene>
    <name evidence="8" type="ORF">Tc00.1047053506405.90</name>
</gene>
<comment type="caution">
    <text evidence="8">The sequence shown here is derived from an EMBL/GenBank/DDBJ whole genome shotgun (WGS) entry which is preliminary data.</text>
</comment>
<keyword evidence="9" id="KW-1185">Reference proteome</keyword>
<dbReference type="Proteomes" id="UP000002296">
    <property type="component" value="Unassembled WGS sequence"/>
</dbReference>
<evidence type="ECO:0000256" key="5">
    <source>
        <dbReference type="ARBA" id="ARBA00022840"/>
    </source>
</evidence>
<comment type="domain">
    <text evidence="6">The EXKPK motif is conserved in inositol-pentakisphosphate 2-kinases of both family 1 and 2.</text>
</comment>
<evidence type="ECO:0000256" key="4">
    <source>
        <dbReference type="ARBA" id="ARBA00022777"/>
    </source>
</evidence>
<dbReference type="GO" id="GO:0005634">
    <property type="term" value="C:nucleus"/>
    <property type="evidence" value="ECO:0007669"/>
    <property type="project" value="TreeGrafter"/>
</dbReference>
<dbReference type="EMBL" id="AAHK01000576">
    <property type="protein sequence ID" value="EAN90892.1"/>
    <property type="molecule type" value="Genomic_DNA"/>
</dbReference>
<keyword evidence="5 6" id="KW-0067">ATP-binding</keyword>
<dbReference type="InterPro" id="IPR009286">
    <property type="entry name" value="Ins_P5_2-kin"/>
</dbReference>
<dbReference type="GO" id="GO:0035299">
    <property type="term" value="F:inositol-1,3,4,5,6-pentakisphosphate 2-kinase activity"/>
    <property type="evidence" value="ECO:0007669"/>
    <property type="project" value="UniProtKB-EC"/>
</dbReference>
<dbReference type="GeneID" id="3544009"/>
<evidence type="ECO:0000313" key="8">
    <source>
        <dbReference type="EMBL" id="EAN90892.1"/>
    </source>
</evidence>
<name>Q4DED7_TRYCC</name>
<dbReference type="eggNOG" id="ENOG502S1QE">
    <property type="taxonomic scope" value="Eukaryota"/>
</dbReference>
<evidence type="ECO:0000256" key="3">
    <source>
        <dbReference type="ARBA" id="ARBA00022741"/>
    </source>
</evidence>
<keyword evidence="7" id="KW-1133">Transmembrane helix</keyword>
<accession>Q4DED7</accession>
<dbReference type="KEGG" id="tcr:506405.90"/>
<evidence type="ECO:0000256" key="2">
    <source>
        <dbReference type="ARBA" id="ARBA00022679"/>
    </source>
</evidence>
<comment type="catalytic activity">
    <reaction evidence="6">
        <text>1D-myo-inositol 1,3,4,5,6-pentakisphosphate + ATP = 1D-myo-inositol hexakisphosphate + ADP + H(+)</text>
        <dbReference type="Rhea" id="RHEA:20313"/>
        <dbReference type="ChEBI" id="CHEBI:15378"/>
        <dbReference type="ChEBI" id="CHEBI:30616"/>
        <dbReference type="ChEBI" id="CHEBI:57733"/>
        <dbReference type="ChEBI" id="CHEBI:58130"/>
        <dbReference type="ChEBI" id="CHEBI:456216"/>
        <dbReference type="EC" id="2.7.1.158"/>
    </reaction>
</comment>
<dbReference type="InParanoid" id="Q4DED7"/>
<keyword evidence="7" id="KW-0812">Transmembrane</keyword>
<organism evidence="8 9">
    <name type="scientific">Trypanosoma cruzi (strain CL Brener)</name>
    <dbReference type="NCBI Taxonomy" id="353153"/>
    <lineage>
        <taxon>Eukaryota</taxon>
        <taxon>Discoba</taxon>
        <taxon>Euglenozoa</taxon>
        <taxon>Kinetoplastea</taxon>
        <taxon>Metakinetoplastina</taxon>
        <taxon>Trypanosomatida</taxon>
        <taxon>Trypanosomatidae</taxon>
        <taxon>Trypanosoma</taxon>
        <taxon>Schizotrypanum</taxon>
    </lineage>
</organism>
<keyword evidence="7" id="KW-0472">Membrane</keyword>
<dbReference type="PANTHER" id="PTHR14456">
    <property type="entry name" value="INOSITOL POLYPHOSPHATE KINASE 1"/>
    <property type="match status" value="1"/>
</dbReference>
<dbReference type="PaxDb" id="353153-Q4DED7"/>
<proteinExistence type="predicted"/>
<dbReference type="GO" id="GO:0032958">
    <property type="term" value="P:inositol phosphate biosynthetic process"/>
    <property type="evidence" value="ECO:0007669"/>
    <property type="project" value="TreeGrafter"/>
</dbReference>
<feature type="transmembrane region" description="Helical" evidence="7">
    <location>
        <begin position="31"/>
        <end position="56"/>
    </location>
</feature>
<keyword evidence="3 6" id="KW-0547">Nucleotide-binding</keyword>
<protein>
    <recommendedName>
        <fullName evidence="1 6">Inositol-pentakisphosphate 2-kinase</fullName>
        <ecNumber evidence="1 6">2.7.1.158</ecNumber>
    </recommendedName>
</protein>